<evidence type="ECO:0000256" key="1">
    <source>
        <dbReference type="SAM" id="SignalP"/>
    </source>
</evidence>
<dbReference type="EMBL" id="AUSW01000015">
    <property type="protein sequence ID" value="ERL56160.1"/>
    <property type="molecule type" value="Genomic_DNA"/>
</dbReference>
<protein>
    <recommendedName>
        <fullName evidence="2">Excalibur calcium-binding domain-containing protein</fullName>
    </recommendedName>
</protein>
<dbReference type="AlphaFoldDB" id="U4T5I5"/>
<name>U4T5I5_9GAMM</name>
<feature type="signal peptide" evidence="1">
    <location>
        <begin position="1"/>
        <end position="22"/>
    </location>
</feature>
<gene>
    <name evidence="3" type="ORF">M917_0838</name>
</gene>
<dbReference type="PATRIC" id="fig|1354303.4.peg.825"/>
<organism evidence="3 4">
    <name type="scientific">Psychrobacter aquaticus CMS 56</name>
    <dbReference type="NCBI Taxonomy" id="1354303"/>
    <lineage>
        <taxon>Bacteria</taxon>
        <taxon>Pseudomonadati</taxon>
        <taxon>Pseudomonadota</taxon>
        <taxon>Gammaproteobacteria</taxon>
        <taxon>Moraxellales</taxon>
        <taxon>Moraxellaceae</taxon>
        <taxon>Psychrobacter</taxon>
    </lineage>
</organism>
<feature type="chain" id="PRO_5004655268" description="Excalibur calcium-binding domain-containing protein" evidence="1">
    <location>
        <begin position="23"/>
        <end position="77"/>
    </location>
</feature>
<dbReference type="InterPro" id="IPR008613">
    <property type="entry name" value="Excalibur_Ca-bd_domain"/>
</dbReference>
<dbReference type="eggNOG" id="ENOG5033KUA">
    <property type="taxonomic scope" value="Bacteria"/>
</dbReference>
<keyword evidence="4" id="KW-1185">Reference proteome</keyword>
<dbReference type="SMART" id="SM00894">
    <property type="entry name" value="Excalibur"/>
    <property type="match status" value="1"/>
</dbReference>
<dbReference type="RefSeq" id="WP_021813491.1">
    <property type="nucleotide sequence ID" value="NZ_AUSW01000015.1"/>
</dbReference>
<keyword evidence="1" id="KW-0732">Signal</keyword>
<comment type="caution">
    <text evidence="3">The sequence shown here is derived from an EMBL/GenBank/DDBJ whole genome shotgun (WGS) entry which is preliminary data.</text>
</comment>
<sequence length="77" mass="8444">MKNIGLTLLPLILLALSTPALAKAKSCKDFKTQQEAQVYYETRKKAGQTGWKNLDRDKDGRACDCNKGGNGKSCPKN</sequence>
<reference evidence="3 4" key="1">
    <citation type="journal article" date="2013" name="Genome Announc.">
        <title>Draft Genome Sequence of Psychrobacter aquaticus Strain CMS 56T, Isolated from a Cyanobacterial Mat Sample Collected from Water Bodies in the McMurdo Dry Valley Region of Antarctica.</title>
        <authorList>
            <person name="Reddy G.S."/>
            <person name="Ara S."/>
            <person name="Singh A."/>
            <person name="Kumar Pinnaka A."/>
            <person name="Shivaji S."/>
        </authorList>
    </citation>
    <scope>NUCLEOTIDE SEQUENCE [LARGE SCALE GENOMIC DNA]</scope>
    <source>
        <strain evidence="3 4">CMS 56</strain>
    </source>
</reference>
<evidence type="ECO:0000313" key="3">
    <source>
        <dbReference type="EMBL" id="ERL56160.1"/>
    </source>
</evidence>
<evidence type="ECO:0000313" key="4">
    <source>
        <dbReference type="Proteomes" id="UP000016761"/>
    </source>
</evidence>
<dbReference type="OrthoDB" id="5681216at2"/>
<dbReference type="Proteomes" id="UP000016761">
    <property type="component" value="Unassembled WGS sequence"/>
</dbReference>
<accession>U4T5I5</accession>
<dbReference type="STRING" id="1354303.M917_0838"/>
<proteinExistence type="predicted"/>
<feature type="domain" description="Excalibur calcium-binding" evidence="2">
    <location>
        <begin position="23"/>
        <end position="64"/>
    </location>
</feature>
<evidence type="ECO:0000259" key="2">
    <source>
        <dbReference type="SMART" id="SM00894"/>
    </source>
</evidence>
<dbReference type="Pfam" id="PF05901">
    <property type="entry name" value="Excalibur"/>
    <property type="match status" value="1"/>
</dbReference>